<dbReference type="SUPFAM" id="SSF57567">
    <property type="entry name" value="Serine protease inhibitors"/>
    <property type="match status" value="1"/>
</dbReference>
<dbReference type="Pfam" id="PF01826">
    <property type="entry name" value="TIL"/>
    <property type="match status" value="1"/>
</dbReference>
<name>A0A9P0LLA1_ACAOB</name>
<dbReference type="InterPro" id="IPR036084">
    <property type="entry name" value="Ser_inhib-like_sf"/>
</dbReference>
<dbReference type="InterPro" id="IPR002919">
    <property type="entry name" value="TIL_dom"/>
</dbReference>
<sequence>MKTIIFVCCIMYIAIVESSEPKACNPNNPKYKPASGGGSQWINCTKPNECYSCGSACQNECKTLGEVCPILNIRCNDACYCIKGYARNAQEKCIPESQCPPKRK</sequence>
<dbReference type="AlphaFoldDB" id="A0A9P0LLA1"/>
<keyword evidence="4" id="KW-1185">Reference proteome</keyword>
<proteinExistence type="predicted"/>
<feature type="chain" id="PRO_5040216653" description="TIL domain-containing protein" evidence="1">
    <location>
        <begin position="19"/>
        <end position="104"/>
    </location>
</feature>
<protein>
    <recommendedName>
        <fullName evidence="2">TIL domain-containing protein</fullName>
    </recommendedName>
</protein>
<feature type="domain" description="TIL" evidence="2">
    <location>
        <begin position="44"/>
        <end position="99"/>
    </location>
</feature>
<evidence type="ECO:0000313" key="3">
    <source>
        <dbReference type="EMBL" id="CAH1994512.1"/>
    </source>
</evidence>
<evidence type="ECO:0000259" key="2">
    <source>
        <dbReference type="Pfam" id="PF01826"/>
    </source>
</evidence>
<evidence type="ECO:0000256" key="1">
    <source>
        <dbReference type="SAM" id="SignalP"/>
    </source>
</evidence>
<keyword evidence="1" id="KW-0732">Signal</keyword>
<accession>A0A9P0LLA1</accession>
<dbReference type="CDD" id="cd19941">
    <property type="entry name" value="TIL"/>
    <property type="match status" value="1"/>
</dbReference>
<reference evidence="3" key="1">
    <citation type="submission" date="2022-03" db="EMBL/GenBank/DDBJ databases">
        <authorList>
            <person name="Sayadi A."/>
        </authorList>
    </citation>
    <scope>NUCLEOTIDE SEQUENCE</scope>
</reference>
<dbReference type="Proteomes" id="UP001152888">
    <property type="component" value="Unassembled WGS sequence"/>
</dbReference>
<evidence type="ECO:0000313" key="4">
    <source>
        <dbReference type="Proteomes" id="UP001152888"/>
    </source>
</evidence>
<comment type="caution">
    <text evidence="3">The sequence shown here is derived from an EMBL/GenBank/DDBJ whole genome shotgun (WGS) entry which is preliminary data.</text>
</comment>
<dbReference type="EMBL" id="CAKOFQ010007202">
    <property type="protein sequence ID" value="CAH1994512.1"/>
    <property type="molecule type" value="Genomic_DNA"/>
</dbReference>
<gene>
    <name evidence="3" type="ORF">ACAOBT_LOCUS22164</name>
</gene>
<feature type="signal peptide" evidence="1">
    <location>
        <begin position="1"/>
        <end position="18"/>
    </location>
</feature>
<dbReference type="Gene3D" id="2.10.25.10">
    <property type="entry name" value="Laminin"/>
    <property type="match status" value="1"/>
</dbReference>
<organism evidence="3 4">
    <name type="scientific">Acanthoscelides obtectus</name>
    <name type="common">Bean weevil</name>
    <name type="synonym">Bruchus obtectus</name>
    <dbReference type="NCBI Taxonomy" id="200917"/>
    <lineage>
        <taxon>Eukaryota</taxon>
        <taxon>Metazoa</taxon>
        <taxon>Ecdysozoa</taxon>
        <taxon>Arthropoda</taxon>
        <taxon>Hexapoda</taxon>
        <taxon>Insecta</taxon>
        <taxon>Pterygota</taxon>
        <taxon>Neoptera</taxon>
        <taxon>Endopterygota</taxon>
        <taxon>Coleoptera</taxon>
        <taxon>Polyphaga</taxon>
        <taxon>Cucujiformia</taxon>
        <taxon>Chrysomeloidea</taxon>
        <taxon>Chrysomelidae</taxon>
        <taxon>Bruchinae</taxon>
        <taxon>Bruchini</taxon>
        <taxon>Acanthoscelides</taxon>
    </lineage>
</organism>
<dbReference type="OrthoDB" id="6236007at2759"/>